<reference evidence="7" key="1">
    <citation type="submission" date="2023-07" db="EMBL/GenBank/DDBJ databases">
        <authorList>
            <person name="Stuckert A."/>
        </authorList>
    </citation>
    <scope>NUCLEOTIDE SEQUENCE</scope>
</reference>
<evidence type="ECO:0000313" key="7">
    <source>
        <dbReference type="EMBL" id="CAJ0944620.1"/>
    </source>
</evidence>
<dbReference type="InterPro" id="IPR051963">
    <property type="entry name" value="Adhesion_GPCR_A"/>
</dbReference>
<sequence length="377" mass="42995">MAKTNSQGFQYISQKFSSISPAKLKKGVFVGPHIREFMRDEVFEGTLNDKELRSWKSFKWICENKKSPEYVEGGSFRSQGWMSAGPVMTSRSHDRDVMEGPCRIASLALVPAARMERSPERLEERERRRRLTLNRSQKYKAGQNKLDFTEIQRGLSEPDHWPKGKKYNDERDLKNNLISKMEPGAFLGLPELKRLDISNNRIGCVLPAAFQGLSSLSRLFLSGNIFSTLGPGVFDELPSLKLVDFSTDFLTCDCHLQWIATWAKNGSAKISDRTLCSYPSALRERPLRNLKESQLTCGGTPELHTHHLIPSLRQVVFQGDRIPIQCTASYVGNASHIIWYHNGRQVLDDEEQGIILEETIIHDCTFITRTSRTFNKR</sequence>
<keyword evidence="3" id="KW-0732">Signal</keyword>
<organism evidence="7 8">
    <name type="scientific">Ranitomeya imitator</name>
    <name type="common">mimic poison frog</name>
    <dbReference type="NCBI Taxonomy" id="111125"/>
    <lineage>
        <taxon>Eukaryota</taxon>
        <taxon>Metazoa</taxon>
        <taxon>Chordata</taxon>
        <taxon>Craniata</taxon>
        <taxon>Vertebrata</taxon>
        <taxon>Euteleostomi</taxon>
        <taxon>Amphibia</taxon>
        <taxon>Batrachia</taxon>
        <taxon>Anura</taxon>
        <taxon>Neobatrachia</taxon>
        <taxon>Hyloidea</taxon>
        <taxon>Dendrobatidae</taxon>
        <taxon>Dendrobatinae</taxon>
        <taxon>Ranitomeya</taxon>
    </lineage>
</organism>
<evidence type="ECO:0000256" key="4">
    <source>
        <dbReference type="ARBA" id="ARBA00022737"/>
    </source>
</evidence>
<dbReference type="PANTHER" id="PTHR45930">
    <property type="entry name" value="G-PROTEIN COUPLED RECEPTOR 124-LIKE PROTEIN"/>
    <property type="match status" value="1"/>
</dbReference>
<dbReference type="EMBL" id="CAUEEQ010022722">
    <property type="protein sequence ID" value="CAJ0944620.1"/>
    <property type="molecule type" value="Genomic_DNA"/>
</dbReference>
<comment type="caution">
    <text evidence="7">The sequence shown here is derived from an EMBL/GenBank/DDBJ whole genome shotgun (WGS) entry which is preliminary data.</text>
</comment>
<keyword evidence="5" id="KW-0675">Receptor</keyword>
<evidence type="ECO:0000256" key="2">
    <source>
        <dbReference type="ARBA" id="ARBA00022614"/>
    </source>
</evidence>
<keyword evidence="8" id="KW-1185">Reference proteome</keyword>
<keyword evidence="4" id="KW-0677">Repeat</keyword>
<evidence type="ECO:0000256" key="5">
    <source>
        <dbReference type="ARBA" id="ARBA00023170"/>
    </source>
</evidence>
<dbReference type="PANTHER" id="PTHR45930:SF1">
    <property type="entry name" value="ADHESION G PROTEIN-COUPLED RECEPTOR A2"/>
    <property type="match status" value="1"/>
</dbReference>
<keyword evidence="2" id="KW-0433">Leucine-rich repeat</keyword>
<evidence type="ECO:0000259" key="6">
    <source>
        <dbReference type="SMART" id="SM00082"/>
    </source>
</evidence>
<gene>
    <name evidence="7" type="ORF">RIMI_LOCUS10494782</name>
</gene>
<protein>
    <recommendedName>
        <fullName evidence="6">LRRCT domain-containing protein</fullName>
    </recommendedName>
</protein>
<evidence type="ECO:0000256" key="3">
    <source>
        <dbReference type="ARBA" id="ARBA00022729"/>
    </source>
</evidence>
<proteinExistence type="inferred from homology"/>
<dbReference type="SMART" id="SM00082">
    <property type="entry name" value="LRRCT"/>
    <property type="match status" value="1"/>
</dbReference>
<dbReference type="InterPro" id="IPR000483">
    <property type="entry name" value="Cys-rich_flank_reg_C"/>
</dbReference>
<dbReference type="SMART" id="SM00369">
    <property type="entry name" value="LRR_TYP"/>
    <property type="match status" value="2"/>
</dbReference>
<dbReference type="InterPro" id="IPR032675">
    <property type="entry name" value="LRR_dom_sf"/>
</dbReference>
<dbReference type="Gene3D" id="3.80.10.10">
    <property type="entry name" value="Ribonuclease Inhibitor"/>
    <property type="match status" value="1"/>
</dbReference>
<dbReference type="SUPFAM" id="SSF52058">
    <property type="entry name" value="L domain-like"/>
    <property type="match status" value="1"/>
</dbReference>
<feature type="domain" description="LRRCT" evidence="6">
    <location>
        <begin position="248"/>
        <end position="298"/>
    </location>
</feature>
<evidence type="ECO:0000313" key="8">
    <source>
        <dbReference type="Proteomes" id="UP001176940"/>
    </source>
</evidence>
<name>A0ABN9LS78_9NEOB</name>
<dbReference type="Pfam" id="PF13855">
    <property type="entry name" value="LRR_8"/>
    <property type="match status" value="1"/>
</dbReference>
<dbReference type="InterPro" id="IPR003591">
    <property type="entry name" value="Leu-rich_rpt_typical-subtyp"/>
</dbReference>
<accession>A0ABN9LS78</accession>
<dbReference type="Proteomes" id="UP001176940">
    <property type="component" value="Unassembled WGS sequence"/>
</dbReference>
<evidence type="ECO:0000256" key="1">
    <source>
        <dbReference type="ARBA" id="ARBA00007343"/>
    </source>
</evidence>
<comment type="similarity">
    <text evidence="1">Belongs to the G-protein coupled receptor 2 family. Adhesion G-protein coupled receptor (ADGR) subfamily.</text>
</comment>
<dbReference type="InterPro" id="IPR001611">
    <property type="entry name" value="Leu-rich_rpt"/>
</dbReference>